<evidence type="ECO:0000313" key="2">
    <source>
        <dbReference type="EMBL" id="KRM40720.1"/>
    </source>
</evidence>
<keyword evidence="1" id="KW-0472">Membrane</keyword>
<gene>
    <name evidence="2" type="ORF">FC39_GL000204</name>
</gene>
<dbReference type="STRING" id="1423754.FC39_GL000204"/>
<evidence type="ECO:0000256" key="1">
    <source>
        <dbReference type="SAM" id="Phobius"/>
    </source>
</evidence>
<accession>A0A0R1YE26</accession>
<feature type="transmembrane region" description="Helical" evidence="1">
    <location>
        <begin position="93"/>
        <end position="112"/>
    </location>
</feature>
<feature type="transmembrane region" description="Helical" evidence="1">
    <location>
        <begin position="186"/>
        <end position="205"/>
    </location>
</feature>
<evidence type="ECO:0000313" key="3">
    <source>
        <dbReference type="Proteomes" id="UP000051223"/>
    </source>
</evidence>
<feature type="transmembrane region" description="Helical" evidence="1">
    <location>
        <begin position="276"/>
        <end position="297"/>
    </location>
</feature>
<dbReference type="PATRIC" id="fig|1423754.3.peg.215"/>
<name>A0A0R1YE26_9LACO</name>
<keyword evidence="1" id="KW-0812">Transmembrane</keyword>
<proteinExistence type="predicted"/>
<reference evidence="2 3" key="1">
    <citation type="journal article" date="2015" name="Genome Announc.">
        <title>Expanding the biotechnology potential of lactobacilli through comparative genomics of 213 strains and associated genera.</title>
        <authorList>
            <person name="Sun Z."/>
            <person name="Harris H.M."/>
            <person name="McCann A."/>
            <person name="Guo C."/>
            <person name="Argimon S."/>
            <person name="Zhang W."/>
            <person name="Yang X."/>
            <person name="Jeffery I.B."/>
            <person name="Cooney J.C."/>
            <person name="Kagawa T.F."/>
            <person name="Liu W."/>
            <person name="Song Y."/>
            <person name="Salvetti E."/>
            <person name="Wrobel A."/>
            <person name="Rasinkangas P."/>
            <person name="Parkhill J."/>
            <person name="Rea M.C."/>
            <person name="O'Sullivan O."/>
            <person name="Ritari J."/>
            <person name="Douillard F.P."/>
            <person name="Paul Ross R."/>
            <person name="Yang R."/>
            <person name="Briner A.E."/>
            <person name="Felis G.E."/>
            <person name="de Vos W.M."/>
            <person name="Barrangou R."/>
            <person name="Klaenhammer T.R."/>
            <person name="Caufield P.W."/>
            <person name="Cui Y."/>
            <person name="Zhang H."/>
            <person name="O'Toole P.W."/>
        </authorList>
    </citation>
    <scope>NUCLEOTIDE SEQUENCE [LARGE SCALE GENOMIC DNA]</scope>
    <source>
        <strain evidence="2 3">DSM 5661</strain>
    </source>
</reference>
<dbReference type="InterPro" id="IPR010640">
    <property type="entry name" value="Low_temperature_requirement_A"/>
</dbReference>
<feature type="transmembrane region" description="Helical" evidence="1">
    <location>
        <begin position="34"/>
        <end position="54"/>
    </location>
</feature>
<organism evidence="2 3">
    <name type="scientific">Lactobacillus hamsteri DSM 5661 = JCM 6256</name>
    <dbReference type="NCBI Taxonomy" id="1423754"/>
    <lineage>
        <taxon>Bacteria</taxon>
        <taxon>Bacillati</taxon>
        <taxon>Bacillota</taxon>
        <taxon>Bacilli</taxon>
        <taxon>Lactobacillales</taxon>
        <taxon>Lactobacillaceae</taxon>
        <taxon>Lactobacillus</taxon>
    </lineage>
</organism>
<comment type="caution">
    <text evidence="2">The sequence shown here is derived from an EMBL/GenBank/DDBJ whole genome shotgun (WGS) entry which is preliminary data.</text>
</comment>
<feature type="transmembrane region" description="Helical" evidence="1">
    <location>
        <begin position="334"/>
        <end position="351"/>
    </location>
</feature>
<dbReference type="eggNOG" id="COG4292">
    <property type="taxonomic scope" value="Bacteria"/>
</dbReference>
<sequence>MIELFYDLVFAYMISQATELLHNLQHGIVGLNSFLLFFLVVIVFINSWMIQSVFTNRYGQSSWTDITFYFVNMIILLFMTNSFSVTVFKNLRIFFVAAGLLSLTLGIQYLFIYFKTNEIIDKTISITFFKITMIRTVFLFIGGFLNNLFGFIIALLGILFSWILPAFTGKVTKKHPIIFSHLLERLTLLIIITFGEMIIGIADYFKPASFSIYSIIVFLIVAGLFFSYITEFDHLINEKQDNTTGNLLIYLHYFILFGLSLMTVTLKLVNEPETNMVFANSCLYGGMLLFYIGLFLANTYNAERYKFKLNEGIIIISLILIGYMINIFTLKFEWIVISSAIVVLLNSAILVKKLYQN</sequence>
<dbReference type="Pfam" id="PF06772">
    <property type="entry name" value="LtrA"/>
    <property type="match status" value="1"/>
</dbReference>
<feature type="transmembrane region" description="Helical" evidence="1">
    <location>
        <begin position="66"/>
        <end position="87"/>
    </location>
</feature>
<dbReference type="EMBL" id="AZGI01000011">
    <property type="protein sequence ID" value="KRM40720.1"/>
    <property type="molecule type" value="Genomic_DNA"/>
</dbReference>
<protein>
    <submittedName>
        <fullName evidence="2">Bacterial low temperature requirement protein A</fullName>
    </submittedName>
</protein>
<feature type="transmembrane region" description="Helical" evidence="1">
    <location>
        <begin position="211"/>
        <end position="229"/>
    </location>
</feature>
<dbReference type="AlphaFoldDB" id="A0A0R1YE26"/>
<keyword evidence="3" id="KW-1185">Reference proteome</keyword>
<dbReference type="OrthoDB" id="9798526at2"/>
<feature type="transmembrane region" description="Helical" evidence="1">
    <location>
        <begin position="250"/>
        <end position="270"/>
    </location>
</feature>
<dbReference type="PANTHER" id="PTHR36840:SF1">
    <property type="entry name" value="BLL5714 PROTEIN"/>
    <property type="match status" value="1"/>
</dbReference>
<feature type="transmembrane region" description="Helical" evidence="1">
    <location>
        <begin position="309"/>
        <end position="328"/>
    </location>
</feature>
<dbReference type="PANTHER" id="PTHR36840">
    <property type="entry name" value="BLL5714 PROTEIN"/>
    <property type="match status" value="1"/>
</dbReference>
<feature type="transmembrane region" description="Helical" evidence="1">
    <location>
        <begin position="124"/>
        <end position="142"/>
    </location>
</feature>
<dbReference type="Proteomes" id="UP000051223">
    <property type="component" value="Unassembled WGS sequence"/>
</dbReference>
<keyword evidence="1" id="KW-1133">Transmembrane helix</keyword>
<dbReference type="RefSeq" id="WP_035438293.1">
    <property type="nucleotide sequence ID" value="NZ_BALY01000012.1"/>
</dbReference>
<feature type="transmembrane region" description="Helical" evidence="1">
    <location>
        <begin position="148"/>
        <end position="165"/>
    </location>
</feature>